<sequence length="575" mass="63720">MSKSYCAFKRWAWFRYYDPPPMHKLPLSSPPRSYSAAVCKESERSRSPPRPAPRAFGPTPDEPIDLRGRPLPVGGGGAAGSARGRGCVWTLWMYEDARGLPALSRQRQQGVIHPASLQPPMPGLSSSAPRYDSWDMDHLDHYQHYFYDDPDEDFFKSTAPSEDIWKKFELVPTPPMSPIRALEGSGKVGLLHPSLGDKLEWVSQFLGQEDEQQADLPCKLAATSESAGNLSSIIIQDCMWSGFSAGQQLERVVGERCAPCPGTAAKTAAVSSGKAQGALPDASAADCVDPAAVLTFPLSGGCRKPVSSGSESHSDSSDDDEDKDEDEEEIDVVTVEHKQQHKPRRLVNTRKPVTITVRADPHDPGMKRFHISIHQQQHNYAAPSPDTLMAASEPPRKRIRQDPPVSVTQPHQNSPYHQPRHGHAPLNLESRRSQFLGVRSESPNLSASSPTSSTWPSSPPCSSSSSHHPHSSPSKTPTHLSSPQSSDCEDTDKRKAHNFLERKRRNDLRSRFLSLRDEIPGLADCPKTPKVAILTRATEYLRQLHASERLKAQERKQLKTRQMQLLQRLAQLKRS</sequence>
<evidence type="ECO:0000256" key="4">
    <source>
        <dbReference type="ARBA" id="ARBA00025872"/>
    </source>
</evidence>
<dbReference type="PANTHER" id="PTHR45851">
    <property type="entry name" value="MYC PROTO-ONCOGENE"/>
    <property type="match status" value="1"/>
</dbReference>
<feature type="compositionally biased region" description="Acidic residues" evidence="5">
    <location>
        <begin position="317"/>
        <end position="329"/>
    </location>
</feature>
<keyword evidence="2" id="KW-0238">DNA-binding</keyword>
<feature type="compositionally biased region" description="Polar residues" evidence="5">
    <location>
        <begin position="406"/>
        <end position="416"/>
    </location>
</feature>
<dbReference type="SMART" id="SM00353">
    <property type="entry name" value="HLH"/>
    <property type="match status" value="1"/>
</dbReference>
<accession>A0A834FCI4</accession>
<dbReference type="InterPro" id="IPR036638">
    <property type="entry name" value="HLH_DNA-bd_sf"/>
</dbReference>
<dbReference type="InterPro" id="IPR011598">
    <property type="entry name" value="bHLH_dom"/>
</dbReference>
<dbReference type="GO" id="GO:0046983">
    <property type="term" value="F:protein dimerization activity"/>
    <property type="evidence" value="ECO:0007669"/>
    <property type="project" value="InterPro"/>
</dbReference>
<dbReference type="GO" id="GO:0003700">
    <property type="term" value="F:DNA-binding transcription factor activity"/>
    <property type="evidence" value="ECO:0007669"/>
    <property type="project" value="InterPro"/>
</dbReference>
<proteinExistence type="predicted"/>
<dbReference type="CDD" id="cd11457">
    <property type="entry name" value="bHLHzip_L-Myc"/>
    <property type="match status" value="1"/>
</dbReference>
<keyword evidence="3" id="KW-0539">Nucleus</keyword>
<dbReference type="InterPro" id="IPR012682">
    <property type="entry name" value="Tscrpt_reg_Myc_N"/>
</dbReference>
<evidence type="ECO:0000313" key="8">
    <source>
        <dbReference type="Proteomes" id="UP000646548"/>
    </source>
</evidence>
<dbReference type="InterPro" id="IPR002418">
    <property type="entry name" value="Tscrpt_reg_Myc"/>
</dbReference>
<feature type="region of interest" description="Disordered" evidence="5">
    <location>
        <begin position="301"/>
        <end position="329"/>
    </location>
</feature>
<dbReference type="FunFam" id="4.10.280.10:FF:000019">
    <property type="entry name" value="Myc proto-oncogene protein"/>
    <property type="match status" value="1"/>
</dbReference>
<evidence type="ECO:0000256" key="5">
    <source>
        <dbReference type="SAM" id="MobiDB-lite"/>
    </source>
</evidence>
<feature type="region of interest" description="Disordered" evidence="5">
    <location>
        <begin position="379"/>
        <end position="424"/>
    </location>
</feature>
<dbReference type="PRINTS" id="PR00044">
    <property type="entry name" value="LEUZIPPRMYC"/>
</dbReference>
<dbReference type="Proteomes" id="UP000646548">
    <property type="component" value="Unassembled WGS sequence"/>
</dbReference>
<feature type="region of interest" description="Disordered" evidence="5">
    <location>
        <begin position="438"/>
        <end position="502"/>
    </location>
</feature>
<gene>
    <name evidence="7" type="ORF">FQA47_009294</name>
</gene>
<dbReference type="Gene3D" id="4.10.280.10">
    <property type="entry name" value="Helix-loop-helix DNA-binding domain"/>
    <property type="match status" value="1"/>
</dbReference>
<dbReference type="Pfam" id="PF01056">
    <property type="entry name" value="Myc_N"/>
    <property type="match status" value="2"/>
</dbReference>
<comment type="subcellular location">
    <subcellularLocation>
        <location evidence="1">Nucleus</location>
    </subcellularLocation>
</comment>
<dbReference type="GO" id="GO:0005634">
    <property type="term" value="C:nucleus"/>
    <property type="evidence" value="ECO:0007669"/>
    <property type="project" value="UniProtKB-SubCell"/>
</dbReference>
<dbReference type="Pfam" id="PF00010">
    <property type="entry name" value="HLH"/>
    <property type="match status" value="1"/>
</dbReference>
<comment type="caution">
    <text evidence="7">The sequence shown here is derived from an EMBL/GenBank/DDBJ whole genome shotgun (WGS) entry which is preliminary data.</text>
</comment>
<protein>
    <submittedName>
        <fullName evidence="7">Protein L-Myc-1b</fullName>
    </submittedName>
</protein>
<evidence type="ECO:0000256" key="1">
    <source>
        <dbReference type="ARBA" id="ARBA00004123"/>
    </source>
</evidence>
<reference evidence="7" key="1">
    <citation type="journal article" name="BMC Genomics">
        <title>Long-read sequencing and de novo genome assembly of marine medaka (Oryzias melastigma).</title>
        <authorList>
            <person name="Liang P."/>
            <person name="Saqib H.S.A."/>
            <person name="Ni X."/>
            <person name="Shen Y."/>
        </authorList>
    </citation>
    <scope>NUCLEOTIDE SEQUENCE</scope>
    <source>
        <strain evidence="7">Bigg-433</strain>
    </source>
</reference>
<dbReference type="SUPFAM" id="SSF47459">
    <property type="entry name" value="HLH, helix-loop-helix DNA-binding domain"/>
    <property type="match status" value="1"/>
</dbReference>
<dbReference type="EMBL" id="WKFB01000253">
    <property type="protein sequence ID" value="KAF6729516.1"/>
    <property type="molecule type" value="Genomic_DNA"/>
</dbReference>
<dbReference type="InterPro" id="IPR050433">
    <property type="entry name" value="Myc_transcription_factors"/>
</dbReference>
<dbReference type="PROSITE" id="PS50888">
    <property type="entry name" value="BHLH"/>
    <property type="match status" value="1"/>
</dbReference>
<evidence type="ECO:0000256" key="3">
    <source>
        <dbReference type="ARBA" id="ARBA00023242"/>
    </source>
</evidence>
<evidence type="ECO:0000313" key="7">
    <source>
        <dbReference type="EMBL" id="KAF6729516.1"/>
    </source>
</evidence>
<evidence type="ECO:0000256" key="2">
    <source>
        <dbReference type="ARBA" id="ARBA00023125"/>
    </source>
</evidence>
<dbReference type="AlphaFoldDB" id="A0A834FCI4"/>
<dbReference type="GO" id="GO:0003677">
    <property type="term" value="F:DNA binding"/>
    <property type="evidence" value="ECO:0007669"/>
    <property type="project" value="UniProtKB-KW"/>
</dbReference>
<comment type="subunit">
    <text evidence="4">Efficient DNA binding requires dimerization with another bHLH protein. Binds DNA as a heterodimer with MAX.</text>
</comment>
<feature type="compositionally biased region" description="Low complexity" evidence="5">
    <location>
        <begin position="440"/>
        <end position="483"/>
    </location>
</feature>
<feature type="domain" description="BHLH" evidence="6">
    <location>
        <begin position="492"/>
        <end position="544"/>
    </location>
</feature>
<feature type="region of interest" description="Disordered" evidence="5">
    <location>
        <begin position="28"/>
        <end position="69"/>
    </location>
</feature>
<organism evidence="7 8">
    <name type="scientific">Oryzias melastigma</name>
    <name type="common">Marine medaka</name>
    <dbReference type="NCBI Taxonomy" id="30732"/>
    <lineage>
        <taxon>Eukaryota</taxon>
        <taxon>Metazoa</taxon>
        <taxon>Chordata</taxon>
        <taxon>Craniata</taxon>
        <taxon>Vertebrata</taxon>
        <taxon>Euteleostomi</taxon>
        <taxon>Actinopterygii</taxon>
        <taxon>Neopterygii</taxon>
        <taxon>Teleostei</taxon>
        <taxon>Neoteleostei</taxon>
        <taxon>Acanthomorphata</taxon>
        <taxon>Ovalentaria</taxon>
        <taxon>Atherinomorphae</taxon>
        <taxon>Beloniformes</taxon>
        <taxon>Adrianichthyidae</taxon>
        <taxon>Oryziinae</taxon>
        <taxon>Oryzias</taxon>
    </lineage>
</organism>
<evidence type="ECO:0000259" key="6">
    <source>
        <dbReference type="PROSITE" id="PS50888"/>
    </source>
</evidence>
<name>A0A834FCI4_ORYME</name>